<dbReference type="Proteomes" id="UP001054945">
    <property type="component" value="Unassembled WGS sequence"/>
</dbReference>
<evidence type="ECO:0000313" key="1">
    <source>
        <dbReference type="EMBL" id="GIY62780.1"/>
    </source>
</evidence>
<sequence length="94" mass="10851">MHKVAFNLTFDYPLIPTMQISAEKSTPCRRLFTYSESNSFAEFIPLKVKEVLFQGEKCHQELLGPTRKLKDLMHSCPFVITVHSLRFLHVNPNG</sequence>
<comment type="caution">
    <text evidence="1">The sequence shown here is derived from an EMBL/GenBank/DDBJ whole genome shotgun (WGS) entry which is preliminary data.</text>
</comment>
<evidence type="ECO:0000313" key="2">
    <source>
        <dbReference type="Proteomes" id="UP001054945"/>
    </source>
</evidence>
<organism evidence="1 2">
    <name type="scientific">Caerostris extrusa</name>
    <name type="common">Bark spider</name>
    <name type="synonym">Caerostris bankana</name>
    <dbReference type="NCBI Taxonomy" id="172846"/>
    <lineage>
        <taxon>Eukaryota</taxon>
        <taxon>Metazoa</taxon>
        <taxon>Ecdysozoa</taxon>
        <taxon>Arthropoda</taxon>
        <taxon>Chelicerata</taxon>
        <taxon>Arachnida</taxon>
        <taxon>Araneae</taxon>
        <taxon>Araneomorphae</taxon>
        <taxon>Entelegynae</taxon>
        <taxon>Araneoidea</taxon>
        <taxon>Araneidae</taxon>
        <taxon>Caerostris</taxon>
    </lineage>
</organism>
<name>A0AAV4UYK1_CAEEX</name>
<accession>A0AAV4UYK1</accession>
<proteinExistence type="predicted"/>
<keyword evidence="2" id="KW-1185">Reference proteome</keyword>
<reference evidence="1 2" key="1">
    <citation type="submission" date="2021-06" db="EMBL/GenBank/DDBJ databases">
        <title>Caerostris extrusa draft genome.</title>
        <authorList>
            <person name="Kono N."/>
            <person name="Arakawa K."/>
        </authorList>
    </citation>
    <scope>NUCLEOTIDE SEQUENCE [LARGE SCALE GENOMIC DNA]</scope>
</reference>
<protein>
    <submittedName>
        <fullName evidence="1">Uncharacterized protein</fullName>
    </submittedName>
</protein>
<dbReference type="AlphaFoldDB" id="A0AAV4UYK1"/>
<dbReference type="EMBL" id="BPLR01013665">
    <property type="protein sequence ID" value="GIY62780.1"/>
    <property type="molecule type" value="Genomic_DNA"/>
</dbReference>
<gene>
    <name evidence="1" type="ORF">CEXT_5701</name>
</gene>